<accession>A0A2D3TBF8</accession>
<reference evidence="1" key="3">
    <citation type="journal article" date="2018" name="Genome Biol. Evol.">
        <title>Culture-Facilitated Comparative Genomics of the Facultative Symbiont Hamiltonella defensa.</title>
        <authorList>
            <person name="Chevignon G."/>
            <person name="Boyd B.M."/>
            <person name="Brandt J.W."/>
            <person name="Oliver K.M."/>
            <person name="Strand M.R."/>
        </authorList>
    </citation>
    <scope>NUCLEOTIDE SEQUENCE</scope>
    <source>
        <strain evidence="1">ZA17</strain>
    </source>
</reference>
<proteinExistence type="predicted"/>
<dbReference type="EMBL" id="CP017613">
    <property type="protein sequence ID" value="ATW34376.1"/>
    <property type="molecule type" value="Genomic_DNA"/>
</dbReference>
<dbReference type="Pfam" id="PF10618">
    <property type="entry name" value="Tail_tube"/>
    <property type="match status" value="1"/>
</dbReference>
<name>A0A2D3TBF8_9ENTR</name>
<dbReference type="OMA" id="FISCQIR"/>
<dbReference type="InterPro" id="IPR019596">
    <property type="entry name" value="Phage_Mu_GpM_tail_tub"/>
</dbReference>
<protein>
    <submittedName>
        <fullName evidence="1">Phage tail protein</fullName>
    </submittedName>
</protein>
<dbReference type="RefSeq" id="WP_015873426.1">
    <property type="nucleotide sequence ID" value="NZ_CADIJH010000007.1"/>
</dbReference>
<reference evidence="3" key="2">
    <citation type="submission" date="2017-11" db="EMBL/GenBank/DDBJ databases">
        <title>PacBio sequencing of new strain of the secondary endosymbiont Candidatus Hamiltonella defensa.</title>
        <authorList>
            <person name="Strand M.R."/>
            <person name="Oliver K."/>
        </authorList>
    </citation>
    <scope>NUCLEOTIDE SEQUENCE [LARGE SCALE GENOMIC DNA]</scope>
    <source>
        <strain evidence="3">ZA17</strain>
    </source>
</reference>
<evidence type="ECO:0000313" key="2">
    <source>
        <dbReference type="EMBL" id="ATW34376.1"/>
    </source>
</evidence>
<organism evidence="1 3">
    <name type="scientific">Candidatus Williamhamiltonella defendens</name>
    <dbReference type="NCBI Taxonomy" id="138072"/>
    <lineage>
        <taxon>Bacteria</taxon>
        <taxon>Pseudomonadati</taxon>
        <taxon>Pseudomonadota</taxon>
        <taxon>Gammaproteobacteria</taxon>
        <taxon>Enterobacterales</taxon>
        <taxon>Enterobacteriaceae</taxon>
        <taxon>aphid secondary symbionts</taxon>
        <taxon>Candidatus Williamhamiltonella</taxon>
    </lineage>
</organism>
<dbReference type="GeneID" id="66260719"/>
<sequence length="122" mass="13163">MADTTGLLAGTAYVTVDGLTVMVEGSFKYKPTRVKRETLTGMDGVHGYKEKPSAGSISMSLRDSRGTSVIGFNNQTNVTVVAQLANGKTIIGSHMWTVDEQEVDSEDAKFDVKWEGLSVTEN</sequence>
<evidence type="ECO:0000313" key="3">
    <source>
        <dbReference type="Proteomes" id="UP000229055"/>
    </source>
</evidence>
<reference evidence="3" key="1">
    <citation type="submission" date="2016-10" db="EMBL/GenBank/DDBJ databases">
        <authorList>
            <person name="Chevignon G."/>
        </authorList>
    </citation>
    <scope>NUCLEOTIDE SEQUENCE [LARGE SCALE GENOMIC DNA]</scope>
    <source>
        <strain evidence="3">ZA17</strain>
    </source>
</reference>
<evidence type="ECO:0000313" key="1">
    <source>
        <dbReference type="EMBL" id="ATW33142.1"/>
    </source>
</evidence>
<gene>
    <name evidence="1" type="ORF">BJP43_01320</name>
    <name evidence="2" type="ORF">BJP43_09035</name>
</gene>
<dbReference type="AlphaFoldDB" id="A0A2D3TBF8"/>
<dbReference type="Proteomes" id="UP000229055">
    <property type="component" value="Chromosome"/>
</dbReference>
<dbReference type="EMBL" id="CP017613">
    <property type="protein sequence ID" value="ATW33142.1"/>
    <property type="molecule type" value="Genomic_DNA"/>
</dbReference>